<dbReference type="InterPro" id="IPR015943">
    <property type="entry name" value="WD40/YVTN_repeat-like_dom_sf"/>
</dbReference>
<reference evidence="5" key="1">
    <citation type="journal article" date="2016" name="Gigascience">
        <title>De novo construction of an expanded transcriptome assembly for the western tarnished plant bug, Lygus hesperus.</title>
        <authorList>
            <person name="Tassone E.E."/>
            <person name="Geib S.M."/>
            <person name="Hall B."/>
            <person name="Fabrick J.A."/>
            <person name="Brent C.S."/>
            <person name="Hull J.J."/>
        </authorList>
    </citation>
    <scope>NUCLEOTIDE SEQUENCE</scope>
</reference>
<evidence type="ECO:0000256" key="1">
    <source>
        <dbReference type="ARBA" id="ARBA00022574"/>
    </source>
</evidence>
<organism evidence="5">
    <name type="scientific">Lygus hesperus</name>
    <name type="common">Western plant bug</name>
    <dbReference type="NCBI Taxonomy" id="30085"/>
    <lineage>
        <taxon>Eukaryota</taxon>
        <taxon>Metazoa</taxon>
        <taxon>Ecdysozoa</taxon>
        <taxon>Arthropoda</taxon>
        <taxon>Hexapoda</taxon>
        <taxon>Insecta</taxon>
        <taxon>Pterygota</taxon>
        <taxon>Neoptera</taxon>
        <taxon>Paraneoptera</taxon>
        <taxon>Hemiptera</taxon>
        <taxon>Heteroptera</taxon>
        <taxon>Panheteroptera</taxon>
        <taxon>Cimicomorpha</taxon>
        <taxon>Miridae</taxon>
        <taxon>Mirini</taxon>
        <taxon>Lygus</taxon>
    </lineage>
</organism>
<protein>
    <submittedName>
        <fullName evidence="5">Uncharacterized protein</fullName>
    </submittedName>
</protein>
<evidence type="ECO:0000256" key="4">
    <source>
        <dbReference type="SAM" id="MobiDB-lite"/>
    </source>
</evidence>
<evidence type="ECO:0000313" key="6">
    <source>
        <dbReference type="EMBL" id="JAQ15369.1"/>
    </source>
</evidence>
<dbReference type="SMART" id="SM00320">
    <property type="entry name" value="WD40"/>
    <property type="match status" value="3"/>
</dbReference>
<dbReference type="AlphaFoldDB" id="A0A146LD23"/>
<evidence type="ECO:0000256" key="2">
    <source>
        <dbReference type="ARBA" id="ARBA00022737"/>
    </source>
</evidence>
<keyword evidence="1 3" id="KW-0853">WD repeat</keyword>
<dbReference type="InterPro" id="IPR036322">
    <property type="entry name" value="WD40_repeat_dom_sf"/>
</dbReference>
<keyword evidence="2" id="KW-0677">Repeat</keyword>
<feature type="region of interest" description="Disordered" evidence="4">
    <location>
        <begin position="558"/>
        <end position="583"/>
    </location>
</feature>
<dbReference type="InterPro" id="IPR001680">
    <property type="entry name" value="WD40_rpt"/>
</dbReference>
<sequence>MSDSIYSTQHLYRRSSVVHQSQLLNTTVPTIFASNVSASTVCPPTDAEPAAVPTELQPHRCHLCDFQAPLPPCGGADSGECGAPGDADSLRDPVMEPTVFCQLTRSGEHHVSVSIRAVPAAVWVYIWSFLSHTAHTVVAATHPYWNCILHSSEAAPVWMLWLLEAYPDTLDTCWLSREKLDAGASVYNCDRNTLSPILSTSSYVCRNSRTFHRRHLLDIFFSVKSASCSAVNLEECVVSSIQKPAPGSTLLESPFLLRCREIYLQRSHISAFATQLHNCIRRSCVGATSNTSAAALVVTTDRAATSFVPNSKNNLNHSSSTATSLFHTVRRRRAAVSLHSGSWDAGASYDHCWGNGVVGSHSDTGGASLKQLTIRVNSNSGPTNINVLLKYRGKLYAAVGKHLRIYSSVDGRHMLSLPGKNRGISAMDVHDNLVICGCEDGIVNVFDSYDKELVHVSPGRTRHQNTVTGIHFLSNQHPSTTGCGSYSGAQASHFVTTSLDGTVRFWDTASNACVRILGLPIDSTALRIPNLHQHPITCSVALSSNILISCGLQQTQNSNPTHSNNLHTTSSHPHSGTGSQSQGTRTRFSYDFLLSYNDILRHLPTSASAPLYTSSTPLSYSLYSNHRDTQYNCIKIWDLRINSNESCNNQLGCAFNYTFTKQQVLGFISSMAALPMQNQLMAGCTNNMLAVWDLRNLCHSIADSSTIFSVLSSQCRSGAKHHSSIDTIACIQAIEHGVILVQPSTITVAHIQYPNRTSLHSALNPFYPISFLRTRDFTSPSLDAADHPTNSKTRSNASYSFFHSAFFDIEAESLSLSLGDTIFHYQPSYS</sequence>
<proteinExistence type="predicted"/>
<name>A0A146LD23_LYGHE</name>
<feature type="compositionally biased region" description="Low complexity" evidence="4">
    <location>
        <begin position="567"/>
        <end position="583"/>
    </location>
</feature>
<dbReference type="EMBL" id="GDHC01012435">
    <property type="protein sequence ID" value="JAQ06194.1"/>
    <property type="molecule type" value="Transcribed_RNA"/>
</dbReference>
<dbReference type="SUPFAM" id="SSF50978">
    <property type="entry name" value="WD40 repeat-like"/>
    <property type="match status" value="1"/>
</dbReference>
<feature type="repeat" description="WD" evidence="3">
    <location>
        <begin position="494"/>
        <end position="516"/>
    </location>
</feature>
<evidence type="ECO:0000313" key="5">
    <source>
        <dbReference type="EMBL" id="JAQ06194.1"/>
    </source>
</evidence>
<accession>A0A146LD23</accession>
<gene>
    <name evidence="6" type="ORF">g.32057</name>
    <name evidence="5" type="ORF">g.32068</name>
</gene>
<dbReference type="EMBL" id="GDHC01003260">
    <property type="protein sequence ID" value="JAQ15369.1"/>
    <property type="molecule type" value="Transcribed_RNA"/>
</dbReference>
<dbReference type="PANTHER" id="PTHR19848:SF8">
    <property type="entry name" value="F-BOX AND WD REPEAT DOMAIN CONTAINING 7"/>
    <property type="match status" value="1"/>
</dbReference>
<dbReference type="Gene3D" id="2.130.10.10">
    <property type="entry name" value="YVTN repeat-like/Quinoprotein amine dehydrogenase"/>
    <property type="match status" value="1"/>
</dbReference>
<dbReference type="PROSITE" id="PS50082">
    <property type="entry name" value="WD_REPEATS_2"/>
    <property type="match status" value="1"/>
</dbReference>
<evidence type="ECO:0000256" key="3">
    <source>
        <dbReference type="PROSITE-ProRule" id="PRU00221"/>
    </source>
</evidence>
<dbReference type="PANTHER" id="PTHR19848">
    <property type="entry name" value="WD40 REPEAT PROTEIN"/>
    <property type="match status" value="1"/>
</dbReference>